<evidence type="ECO:0000313" key="1">
    <source>
        <dbReference type="EMBL" id="AJT60891.1"/>
    </source>
</evidence>
<reference evidence="1 2" key="1">
    <citation type="journal article" date="2016" name="Genom Data">
        <title>Complete genome sequence of a giant Vibrio phage ValKK3 infecting Vibrio alginolyticus.</title>
        <authorList>
            <person name="Lal T.M."/>
            <person name="Sano M."/>
            <person name="Hatai K."/>
            <person name="Ransangan J."/>
        </authorList>
    </citation>
    <scope>NUCLEOTIDE SEQUENCE [LARGE SCALE GENOMIC DNA]</scope>
</reference>
<organism evidence="1 2">
    <name type="scientific">Vibrio phage ValKK3</name>
    <dbReference type="NCBI Taxonomy" id="1610855"/>
    <lineage>
        <taxon>Viruses</taxon>
        <taxon>Duplodnaviria</taxon>
        <taxon>Heunggongvirae</taxon>
        <taxon>Uroviricota</taxon>
        <taxon>Caudoviricetes</taxon>
        <taxon>Pantevenvirales</taxon>
        <taxon>Straboviridae</taxon>
        <taxon>Schizotequatrovirus</taxon>
        <taxon>Schizotequatrovirus valkk3</taxon>
    </lineage>
</organism>
<accession>A0A0D4DAL9</accession>
<dbReference type="RefSeq" id="YP_009201153.1">
    <property type="nucleotide sequence ID" value="NC_028829.1"/>
</dbReference>
<proteinExistence type="predicted"/>
<name>A0A0D4DAL9_9CAUD</name>
<keyword evidence="2" id="KW-1185">Reference proteome</keyword>
<dbReference type="KEGG" id="vg:26628376"/>
<dbReference type="GeneID" id="26628376"/>
<sequence length="56" mass="6592">MVNQIRRINGEDFIVKSHRDNKCEVQKLSHAELVLDTYEVHELESFELITTLSDTF</sequence>
<protein>
    <submittedName>
        <fullName evidence="1">Uncharacterized protein</fullName>
    </submittedName>
</protein>
<dbReference type="EMBL" id="KP671755">
    <property type="protein sequence ID" value="AJT60891.1"/>
    <property type="molecule type" value="Genomic_DNA"/>
</dbReference>
<dbReference type="OrthoDB" id="36845at10239"/>
<dbReference type="Proteomes" id="UP000202888">
    <property type="component" value="Segment"/>
</dbReference>
<evidence type="ECO:0000313" key="2">
    <source>
        <dbReference type="Proteomes" id="UP000202888"/>
    </source>
</evidence>